<evidence type="ECO:0000256" key="7">
    <source>
        <dbReference type="ARBA" id="ARBA00022989"/>
    </source>
</evidence>
<evidence type="ECO:0000256" key="10">
    <source>
        <dbReference type="PIRSR" id="PIRSR607992-1"/>
    </source>
</evidence>
<dbReference type="EMBL" id="QWIK01000899">
    <property type="protein sequence ID" value="RMX99652.1"/>
    <property type="molecule type" value="Genomic_DNA"/>
</dbReference>
<dbReference type="GO" id="GO:0020037">
    <property type="term" value="F:heme binding"/>
    <property type="evidence" value="ECO:0007669"/>
    <property type="project" value="TreeGrafter"/>
</dbReference>
<evidence type="ECO:0000256" key="6">
    <source>
        <dbReference type="ARBA" id="ARBA00022946"/>
    </source>
</evidence>
<evidence type="ECO:0000256" key="1">
    <source>
        <dbReference type="ARBA" id="ARBA00004448"/>
    </source>
</evidence>
<keyword evidence="8 11" id="KW-0496">Mitochondrion</keyword>
<accession>A0A3M6Y9L6</accession>
<proteinExistence type="inferred from homology"/>
<evidence type="ECO:0000256" key="5">
    <source>
        <dbReference type="ARBA" id="ARBA00022792"/>
    </source>
</evidence>
<evidence type="ECO:0000313" key="13">
    <source>
        <dbReference type="Proteomes" id="UP000282582"/>
    </source>
</evidence>
<dbReference type="Pfam" id="PF05328">
    <property type="entry name" value="CybS"/>
    <property type="match status" value="1"/>
</dbReference>
<dbReference type="PANTHER" id="PTHR13337">
    <property type="entry name" value="SUCCINATE DEHYDROGENASE"/>
    <property type="match status" value="1"/>
</dbReference>
<dbReference type="GO" id="GO:0048039">
    <property type="term" value="F:ubiquinone binding"/>
    <property type="evidence" value="ECO:0007669"/>
    <property type="project" value="TreeGrafter"/>
</dbReference>
<evidence type="ECO:0000256" key="8">
    <source>
        <dbReference type="ARBA" id="ARBA00023128"/>
    </source>
</evidence>
<comment type="subcellular location">
    <subcellularLocation>
        <location evidence="1 11">Mitochondrion inner membrane</location>
        <topology evidence="1 11">Multi-pass membrane protein</topology>
    </subcellularLocation>
</comment>
<dbReference type="GO" id="GO:0006099">
    <property type="term" value="P:tricarboxylic acid cycle"/>
    <property type="evidence" value="ECO:0007669"/>
    <property type="project" value="TreeGrafter"/>
</dbReference>
<dbReference type="Proteomes" id="UP000282582">
    <property type="component" value="Unassembled WGS sequence"/>
</dbReference>
<dbReference type="Gene3D" id="1.20.1300.10">
    <property type="entry name" value="Fumarate reductase/succinate dehydrogenase, transmembrane subunit"/>
    <property type="match status" value="1"/>
</dbReference>
<dbReference type="GO" id="GO:0006121">
    <property type="term" value="P:mitochondrial electron transport, succinate to ubiquinone"/>
    <property type="evidence" value="ECO:0007669"/>
    <property type="project" value="TreeGrafter"/>
</dbReference>
<keyword evidence="7" id="KW-1133">Transmembrane helix</keyword>
<keyword evidence="3" id="KW-0813">Transport</keyword>
<comment type="similarity">
    <text evidence="2 11">Belongs to the CybS family.</text>
</comment>
<sequence>MGGGIVWAALRWQREVRRSCCSAREAPLWCKCLRLSTTQQVGRAKQEAGPIAAERLFPEAIAEAVRDRSRKQLDVQHLHTGPAEHVGDHYSSPHLPSSTPVAMASLALSPALRQATARSVLPAFRFQHLAQRSPIVAQTSGFQTSSRRAILPPLPQKIKGTVNDAYEAPEPHPQHGSYHWTFDRNVITDYLPKWRVPRWRKAFEYANMLAVLVVGWGYYEFETNDVGLTEAIRKIWKAPSEKREA</sequence>
<comment type="caution">
    <text evidence="12">The sequence shown here is derived from an EMBL/GenBank/DDBJ whole genome shotgun (WGS) entry which is preliminary data.</text>
</comment>
<dbReference type="InterPro" id="IPR007992">
    <property type="entry name" value="CybS"/>
</dbReference>
<dbReference type="InterPro" id="IPR034804">
    <property type="entry name" value="SQR/QFR_C/D"/>
</dbReference>
<evidence type="ECO:0000256" key="3">
    <source>
        <dbReference type="ARBA" id="ARBA00022448"/>
    </source>
</evidence>
<evidence type="ECO:0000313" key="12">
    <source>
        <dbReference type="EMBL" id="RMX99652.1"/>
    </source>
</evidence>
<keyword evidence="4" id="KW-0812">Transmembrane</keyword>
<reference evidence="12 13" key="1">
    <citation type="journal article" date="2018" name="BMC Genomics">
        <title>Genomic evidence for intraspecific hybridization in a clonal and extremely halotolerant yeast.</title>
        <authorList>
            <person name="Gostincar C."/>
            <person name="Stajich J.E."/>
            <person name="Zupancic J."/>
            <person name="Zalar P."/>
            <person name="Gunde-Cimerman N."/>
        </authorList>
    </citation>
    <scope>NUCLEOTIDE SEQUENCE [LARGE SCALE GENOMIC DNA]</scope>
    <source>
        <strain evidence="12 13">EXF-6654</strain>
    </source>
</reference>
<evidence type="ECO:0000256" key="2">
    <source>
        <dbReference type="ARBA" id="ARBA00007294"/>
    </source>
</evidence>
<feature type="binding site" evidence="10">
    <location>
        <position position="190"/>
    </location>
    <ligand>
        <name>a ubiquinone</name>
        <dbReference type="ChEBI" id="CHEBI:16389"/>
        <note>ligand shared with IP/SDHB</note>
    </ligand>
</feature>
<name>A0A3M6Y9L6_HORWE</name>
<gene>
    <name evidence="12" type="ORF">D0868_09438</name>
</gene>
<dbReference type="GO" id="GO:0005743">
    <property type="term" value="C:mitochondrial inner membrane"/>
    <property type="evidence" value="ECO:0007669"/>
    <property type="project" value="UniProtKB-SubCell"/>
</dbReference>
<evidence type="ECO:0000256" key="11">
    <source>
        <dbReference type="RuleBase" id="RU364031"/>
    </source>
</evidence>
<keyword evidence="5 11" id="KW-0999">Mitochondrion inner membrane</keyword>
<keyword evidence="6 11" id="KW-0809">Transit peptide</keyword>
<dbReference type="AlphaFoldDB" id="A0A3M6Y9L6"/>
<dbReference type="PANTHER" id="PTHR13337:SF2">
    <property type="entry name" value="SUCCINATE DEHYDROGENASE [UBIQUINONE] CYTOCHROME B SMALL SUBUNIT, MITOCHONDRIAL"/>
    <property type="match status" value="1"/>
</dbReference>
<organism evidence="12 13">
    <name type="scientific">Hortaea werneckii</name>
    <name type="common">Black yeast</name>
    <name type="synonym">Cladosporium werneckii</name>
    <dbReference type="NCBI Taxonomy" id="91943"/>
    <lineage>
        <taxon>Eukaryota</taxon>
        <taxon>Fungi</taxon>
        <taxon>Dikarya</taxon>
        <taxon>Ascomycota</taxon>
        <taxon>Pezizomycotina</taxon>
        <taxon>Dothideomycetes</taxon>
        <taxon>Dothideomycetidae</taxon>
        <taxon>Mycosphaerellales</taxon>
        <taxon>Teratosphaeriaceae</taxon>
        <taxon>Hortaea</taxon>
    </lineage>
</organism>
<keyword evidence="9 11" id="KW-0472">Membrane</keyword>
<evidence type="ECO:0000256" key="9">
    <source>
        <dbReference type="ARBA" id="ARBA00023136"/>
    </source>
</evidence>
<protein>
    <recommendedName>
        <fullName evidence="11">Succinate dehydrogenase [ubiquinone] cytochrome b small subunit</fullName>
    </recommendedName>
</protein>
<evidence type="ECO:0000256" key="4">
    <source>
        <dbReference type="ARBA" id="ARBA00022692"/>
    </source>
</evidence>